<proteinExistence type="predicted"/>
<keyword evidence="9" id="KW-1185">Reference proteome</keyword>
<evidence type="ECO:0000313" key="8">
    <source>
        <dbReference type="EMBL" id="CAI2178008.1"/>
    </source>
</evidence>
<evidence type="ECO:0000256" key="1">
    <source>
        <dbReference type="ARBA" id="ARBA00012023"/>
    </source>
</evidence>
<comment type="function">
    <text evidence="7">Phosphorylates Ins(1,3,4,5,6)P5 at position 2 to form Ins(1,2,3,4,5,6)P6 (InsP6 or phytate).</text>
</comment>
<dbReference type="Proteomes" id="UP001153678">
    <property type="component" value="Unassembled WGS sequence"/>
</dbReference>
<dbReference type="OrthoDB" id="272370at2759"/>
<dbReference type="EMBL" id="CAMKVN010001776">
    <property type="protein sequence ID" value="CAI2178008.1"/>
    <property type="molecule type" value="Genomic_DNA"/>
</dbReference>
<comment type="domain">
    <text evidence="7">The EXKPK motif is conserved in inositol-pentakisphosphate 2-kinases of both family 1 and 2.</text>
</comment>
<dbReference type="GO" id="GO:0005634">
    <property type="term" value="C:nucleus"/>
    <property type="evidence" value="ECO:0007669"/>
    <property type="project" value="TreeGrafter"/>
</dbReference>
<evidence type="ECO:0000256" key="3">
    <source>
        <dbReference type="ARBA" id="ARBA00022679"/>
    </source>
</evidence>
<evidence type="ECO:0000256" key="6">
    <source>
        <dbReference type="ARBA" id="ARBA00022840"/>
    </source>
</evidence>
<evidence type="ECO:0000256" key="4">
    <source>
        <dbReference type="ARBA" id="ARBA00022741"/>
    </source>
</evidence>
<protein>
    <recommendedName>
        <fullName evidence="2 7">Inositol-pentakisphosphate 2-kinase</fullName>
        <ecNumber evidence="1 7">2.7.1.158</ecNumber>
    </recommendedName>
</protein>
<accession>A0A9W4SQW8</accession>
<keyword evidence="3 7" id="KW-0808">Transferase</keyword>
<dbReference type="GO" id="GO:0005524">
    <property type="term" value="F:ATP binding"/>
    <property type="evidence" value="ECO:0007669"/>
    <property type="project" value="UniProtKB-KW"/>
</dbReference>
<evidence type="ECO:0000256" key="7">
    <source>
        <dbReference type="RuleBase" id="RU364126"/>
    </source>
</evidence>
<dbReference type="GO" id="GO:0032958">
    <property type="term" value="P:inositol phosphate biosynthetic process"/>
    <property type="evidence" value="ECO:0007669"/>
    <property type="project" value="TreeGrafter"/>
</dbReference>
<keyword evidence="4 7" id="KW-0547">Nucleotide-binding</keyword>
<keyword evidence="6 7" id="KW-0067">ATP-binding</keyword>
<dbReference type="EC" id="2.7.1.158" evidence="1 7"/>
<name>A0A9W4SQW8_9GLOM</name>
<comment type="caution">
    <text evidence="8">The sequence shown here is derived from an EMBL/GenBank/DDBJ whole genome shotgun (WGS) entry which is preliminary data.</text>
</comment>
<dbReference type="InterPro" id="IPR009286">
    <property type="entry name" value="Ins_P5_2-kin"/>
</dbReference>
<dbReference type="Pfam" id="PF06090">
    <property type="entry name" value="Ins_P5_2-kin"/>
    <property type="match status" value="1"/>
</dbReference>
<dbReference type="PANTHER" id="PTHR14456">
    <property type="entry name" value="INOSITOL POLYPHOSPHATE KINASE 1"/>
    <property type="match status" value="1"/>
</dbReference>
<evidence type="ECO:0000313" key="9">
    <source>
        <dbReference type="Proteomes" id="UP001153678"/>
    </source>
</evidence>
<gene>
    <name evidence="8" type="ORF">FWILDA_LOCUS8371</name>
</gene>
<comment type="catalytic activity">
    <reaction evidence="7">
        <text>1D-myo-inositol 1,3,4,5,6-pentakisphosphate + ATP = 1D-myo-inositol hexakisphosphate + ADP + H(+)</text>
        <dbReference type="Rhea" id="RHEA:20313"/>
        <dbReference type="ChEBI" id="CHEBI:15378"/>
        <dbReference type="ChEBI" id="CHEBI:30616"/>
        <dbReference type="ChEBI" id="CHEBI:57733"/>
        <dbReference type="ChEBI" id="CHEBI:58130"/>
        <dbReference type="ChEBI" id="CHEBI:456216"/>
        <dbReference type="EC" id="2.7.1.158"/>
    </reaction>
</comment>
<evidence type="ECO:0000256" key="2">
    <source>
        <dbReference type="ARBA" id="ARBA00014846"/>
    </source>
</evidence>
<sequence length="127" mass="15019">MDDKQIRQRIYEYLISATLKDCSIIFAFQKSDYNGRGINTQGVSGLQSQFYNYSSIFQERLQQISLTETQSVIYHNYNGFYKHYIYKVNVIDLDPKPLAKLHYYKDLDTNIVKNYLKYAAIKKKCSE</sequence>
<organism evidence="8 9">
    <name type="scientific">Funneliformis geosporum</name>
    <dbReference type="NCBI Taxonomy" id="1117311"/>
    <lineage>
        <taxon>Eukaryota</taxon>
        <taxon>Fungi</taxon>
        <taxon>Fungi incertae sedis</taxon>
        <taxon>Mucoromycota</taxon>
        <taxon>Glomeromycotina</taxon>
        <taxon>Glomeromycetes</taxon>
        <taxon>Glomerales</taxon>
        <taxon>Glomeraceae</taxon>
        <taxon>Funneliformis</taxon>
    </lineage>
</organism>
<dbReference type="AlphaFoldDB" id="A0A9W4SQW8"/>
<reference evidence="8" key="1">
    <citation type="submission" date="2022-08" db="EMBL/GenBank/DDBJ databases">
        <authorList>
            <person name="Kallberg Y."/>
            <person name="Tangrot J."/>
            <person name="Rosling A."/>
        </authorList>
    </citation>
    <scope>NUCLEOTIDE SEQUENCE</scope>
    <source>
        <strain evidence="8">Wild A</strain>
    </source>
</reference>
<evidence type="ECO:0000256" key="5">
    <source>
        <dbReference type="ARBA" id="ARBA00022777"/>
    </source>
</evidence>
<keyword evidence="5 7" id="KW-0418">Kinase</keyword>
<dbReference type="PANTHER" id="PTHR14456:SF2">
    <property type="entry name" value="INOSITOL-PENTAKISPHOSPHATE 2-KINASE"/>
    <property type="match status" value="1"/>
</dbReference>
<dbReference type="GO" id="GO:0035299">
    <property type="term" value="F:inositol-1,3,4,5,6-pentakisphosphate 2-kinase activity"/>
    <property type="evidence" value="ECO:0007669"/>
    <property type="project" value="UniProtKB-EC"/>
</dbReference>